<feature type="domain" description="STAS" evidence="3">
    <location>
        <begin position="11"/>
        <end position="120"/>
    </location>
</feature>
<dbReference type="EMBL" id="BAABKB010000002">
    <property type="protein sequence ID" value="GAA4998695.1"/>
    <property type="molecule type" value="Genomic_DNA"/>
</dbReference>
<protein>
    <recommendedName>
        <fullName evidence="2">Anti-sigma factor antagonist</fullName>
    </recommendedName>
</protein>
<dbReference type="InterPro" id="IPR003658">
    <property type="entry name" value="Anti-sigma_ant"/>
</dbReference>
<keyword evidence="5" id="KW-1185">Reference proteome</keyword>
<dbReference type="PANTHER" id="PTHR33495:SF2">
    <property type="entry name" value="ANTI-SIGMA FACTOR ANTAGONIST TM_1081-RELATED"/>
    <property type="match status" value="1"/>
</dbReference>
<dbReference type="CDD" id="cd07043">
    <property type="entry name" value="STAS_anti-anti-sigma_factors"/>
    <property type="match status" value="1"/>
</dbReference>
<reference evidence="5" key="1">
    <citation type="journal article" date="2019" name="Int. J. Syst. Evol. Microbiol.">
        <title>The Global Catalogue of Microorganisms (GCM) 10K type strain sequencing project: providing services to taxonomists for standard genome sequencing and annotation.</title>
        <authorList>
            <consortium name="The Broad Institute Genomics Platform"/>
            <consortium name="The Broad Institute Genome Sequencing Center for Infectious Disease"/>
            <person name="Wu L."/>
            <person name="Ma J."/>
        </authorList>
    </citation>
    <scope>NUCLEOTIDE SEQUENCE [LARGE SCALE GENOMIC DNA]</scope>
    <source>
        <strain evidence="5">JCM 18409</strain>
    </source>
</reference>
<dbReference type="Pfam" id="PF01740">
    <property type="entry name" value="STAS"/>
    <property type="match status" value="1"/>
</dbReference>
<accession>A0ABP9II51</accession>
<comment type="caution">
    <text evidence="4">The sequence shown here is derived from an EMBL/GenBank/DDBJ whole genome shotgun (WGS) entry which is preliminary data.</text>
</comment>
<dbReference type="Gene3D" id="3.30.750.24">
    <property type="entry name" value="STAS domain"/>
    <property type="match status" value="1"/>
</dbReference>
<evidence type="ECO:0000256" key="2">
    <source>
        <dbReference type="RuleBase" id="RU003749"/>
    </source>
</evidence>
<name>A0ABP9II51_9ACTN</name>
<dbReference type="SUPFAM" id="SSF52091">
    <property type="entry name" value="SpoIIaa-like"/>
    <property type="match status" value="1"/>
</dbReference>
<dbReference type="Proteomes" id="UP001501759">
    <property type="component" value="Unassembled WGS sequence"/>
</dbReference>
<evidence type="ECO:0000313" key="4">
    <source>
        <dbReference type="EMBL" id="GAA4998695.1"/>
    </source>
</evidence>
<organism evidence="4 5">
    <name type="scientific">Streptomyces siamensis</name>
    <dbReference type="NCBI Taxonomy" id="1274986"/>
    <lineage>
        <taxon>Bacteria</taxon>
        <taxon>Bacillati</taxon>
        <taxon>Actinomycetota</taxon>
        <taxon>Actinomycetes</taxon>
        <taxon>Kitasatosporales</taxon>
        <taxon>Streptomycetaceae</taxon>
        <taxon>Streptomyces</taxon>
    </lineage>
</organism>
<dbReference type="RefSeq" id="WP_345641872.1">
    <property type="nucleotide sequence ID" value="NZ_BAABKB010000002.1"/>
</dbReference>
<evidence type="ECO:0000256" key="1">
    <source>
        <dbReference type="ARBA" id="ARBA00009013"/>
    </source>
</evidence>
<dbReference type="PROSITE" id="PS50801">
    <property type="entry name" value="STAS"/>
    <property type="match status" value="1"/>
</dbReference>
<evidence type="ECO:0000313" key="5">
    <source>
        <dbReference type="Proteomes" id="UP001501759"/>
    </source>
</evidence>
<proteinExistence type="inferred from homology"/>
<dbReference type="InterPro" id="IPR002645">
    <property type="entry name" value="STAS_dom"/>
</dbReference>
<gene>
    <name evidence="4" type="ORF">GCM10023335_10560</name>
</gene>
<dbReference type="PANTHER" id="PTHR33495">
    <property type="entry name" value="ANTI-SIGMA FACTOR ANTAGONIST TM_1081-RELATED-RELATED"/>
    <property type="match status" value="1"/>
</dbReference>
<dbReference type="InterPro" id="IPR036513">
    <property type="entry name" value="STAS_dom_sf"/>
</dbReference>
<comment type="similarity">
    <text evidence="1 2">Belongs to the anti-sigma-factor antagonist family.</text>
</comment>
<dbReference type="NCBIfam" id="TIGR00377">
    <property type="entry name" value="ant_ant_sig"/>
    <property type="match status" value="1"/>
</dbReference>
<evidence type="ECO:0000259" key="3">
    <source>
        <dbReference type="PROSITE" id="PS50801"/>
    </source>
</evidence>
<sequence length="136" mass="14845">MRTSIIRSERMAISYDVVNGWTVLEVDGEIDVHTSPGIRQAVVELLGEGHRHFVLDLCFVPFLDSVGLGTVVASTKRIREREGSLRIACPSGRLLKVFEISGLHDAYDFYVSPEEATVDAPSADGLAHWPHGEAGA</sequence>